<organism evidence="13 14">
    <name type="scientific">Powellomyces hirtus</name>
    <dbReference type="NCBI Taxonomy" id="109895"/>
    <lineage>
        <taxon>Eukaryota</taxon>
        <taxon>Fungi</taxon>
        <taxon>Fungi incertae sedis</taxon>
        <taxon>Chytridiomycota</taxon>
        <taxon>Chytridiomycota incertae sedis</taxon>
        <taxon>Chytridiomycetes</taxon>
        <taxon>Spizellomycetales</taxon>
        <taxon>Powellomycetaceae</taxon>
        <taxon>Powellomyces</taxon>
    </lineage>
</organism>
<feature type="compositionally biased region" description="Basic residues" evidence="10">
    <location>
        <begin position="1106"/>
        <end position="1116"/>
    </location>
</feature>
<feature type="compositionally biased region" description="Polar residues" evidence="10">
    <location>
        <begin position="997"/>
        <end position="1022"/>
    </location>
</feature>
<feature type="region of interest" description="Disordered" evidence="10">
    <location>
        <begin position="1"/>
        <end position="65"/>
    </location>
</feature>
<dbReference type="GO" id="GO:0004100">
    <property type="term" value="F:chitin synthase activity"/>
    <property type="evidence" value="ECO:0007669"/>
    <property type="project" value="UniProtKB-EC"/>
</dbReference>
<evidence type="ECO:0000256" key="2">
    <source>
        <dbReference type="ARBA" id="ARBA00012543"/>
    </source>
</evidence>
<feature type="transmembrane region" description="Helical" evidence="11">
    <location>
        <begin position="344"/>
        <end position="371"/>
    </location>
</feature>
<dbReference type="AlphaFoldDB" id="A0A507DXS5"/>
<dbReference type="EMBL" id="QEAQ01000078">
    <property type="protein sequence ID" value="TPX56326.1"/>
    <property type="molecule type" value="Genomic_DNA"/>
</dbReference>
<feature type="region of interest" description="Disordered" evidence="10">
    <location>
        <begin position="944"/>
        <end position="1116"/>
    </location>
</feature>
<keyword evidence="8 11" id="KW-0472">Membrane</keyword>
<evidence type="ECO:0000256" key="5">
    <source>
        <dbReference type="ARBA" id="ARBA00022679"/>
    </source>
</evidence>
<keyword evidence="3" id="KW-1003">Cell membrane</keyword>
<feature type="transmembrane region" description="Helical" evidence="11">
    <location>
        <begin position="868"/>
        <end position="891"/>
    </location>
</feature>
<protein>
    <recommendedName>
        <fullName evidence="2">chitin synthase</fullName>
        <ecNumber evidence="2">2.4.1.16</ecNumber>
    </recommendedName>
</protein>
<comment type="subcellular location">
    <subcellularLocation>
        <location evidence="1">Cell membrane</location>
        <topology evidence="1">Multi-pass membrane protein</topology>
    </subcellularLocation>
</comment>
<keyword evidence="4" id="KW-0328">Glycosyltransferase</keyword>
<evidence type="ECO:0000256" key="1">
    <source>
        <dbReference type="ARBA" id="ARBA00004651"/>
    </source>
</evidence>
<evidence type="ECO:0000256" key="3">
    <source>
        <dbReference type="ARBA" id="ARBA00022475"/>
    </source>
</evidence>
<gene>
    <name evidence="13" type="ORF">PhCBS80983_g04609</name>
</gene>
<feature type="transmembrane region" description="Helical" evidence="11">
    <location>
        <begin position="127"/>
        <end position="147"/>
    </location>
</feature>
<sequence>MPHTAAYSPFAATLAPRAPSTDSDSSHPPIIARTYTQAHRPTTLKRKGTMSRPERHVAGPSPLLRTHTNRSTRRVLAGPLLSDEPPMQTWEAWALFSKAMTCCIPAACMSCCNVKGKGPQQAWREKVTLCILFALLSLVVLFFIVGLNPVLCPASDRVEFAPMTAPGTLVIHGRIYSLEGANNDIAREFRDANGQDASDFFSQPELPVCAGLDAQRFPFASTSIGPLCQATQSCFDVASLKLVTSLADGSTVDPTAAYDWTHLQNQNYIVYKEMVLNLEPFYRVAPIPRNPVDKLLRYLRAARILDASRPLVLSDELGSSLAARQCLEQKFFAGRVAEQSVRCIFAFLFSLVIAIIVLGVMMARFVMAVLFDWFFSRTLARTPDDPVLAASAATTGAARKGSNPRSVPLSGRPYDTEMAQVGKPKTKPSMDVATIGLDLYTILLVTCYSEGEASLRTTMESLAATDYNDRRKLLFVIADGIITGKGNDKSTPDLLLDMIEIDQTFGSDPKPYSYIAVASGSKGHNMARVYVGHFRSGDHRVPTILVIKCGTPEEASEAKPGNRGKRDSQLILMNFFTRVMLNDRMTPLDFDMFRKVHHIMGVTPDFFEIVLMVDADTKIATDSLRLMINAMHNDQAIMGLCGETRIANKTDSWVTTIQVFEYYISHHLGKAFESVFGGVTCLPGCFCMYRIKSRKENGDWVPILANPDVVETYSTNEVDTLHQKNLLLLGEDRFLTTMMLRTFPVRKMVFIPQAVCKTVVPDDFATLLSQRRRWINSTIHNLAELVMVNNLCGTFCFSMQFVVLLDLISTAVLPVTILAAVYIILDVVLRIGAEGLSTGQYYTIGTLGLVMFFPSMIVILSFRRYQYVLWLFVYLLALPIWNMVLPLYAFWHFDDFSWGATRQLAGQKKQGGDDHGDSSGTFDGTKVSLKRWEEYERAWRKRRQQANATTAFQQQQRGMGGSSLSDMLPGKNGTSTTVYQPRPALPESLPSFDFSGTAASSIHSQDSDNYYSPHTHNSSVTKLVSRPDSPFRPPGAHHPHTFQIPSRTSSHDSLVPQYYHAQALPRQQQPHRQPSTDSLDSASGSTAYNTSRASSRQSLLPGHPRQQQRHQHYPDQ</sequence>
<dbReference type="Pfam" id="PF03142">
    <property type="entry name" value="Chitin_synth_2"/>
    <property type="match status" value="1"/>
</dbReference>
<evidence type="ECO:0000256" key="7">
    <source>
        <dbReference type="ARBA" id="ARBA00022989"/>
    </source>
</evidence>
<dbReference type="InterPro" id="IPR029044">
    <property type="entry name" value="Nucleotide-diphossugar_trans"/>
</dbReference>
<feature type="transmembrane region" description="Helical" evidence="11">
    <location>
        <begin position="782"/>
        <end position="805"/>
    </location>
</feature>
<evidence type="ECO:0000256" key="10">
    <source>
        <dbReference type="SAM" id="MobiDB-lite"/>
    </source>
</evidence>
<accession>A0A507DXS5</accession>
<dbReference type="GO" id="GO:0006031">
    <property type="term" value="P:chitin biosynthetic process"/>
    <property type="evidence" value="ECO:0007669"/>
    <property type="project" value="TreeGrafter"/>
</dbReference>
<evidence type="ECO:0000256" key="11">
    <source>
        <dbReference type="SAM" id="Phobius"/>
    </source>
</evidence>
<keyword evidence="6 11" id="KW-0812">Transmembrane</keyword>
<keyword evidence="9" id="KW-0325">Glycoprotein</keyword>
<comment type="caution">
    <text evidence="13">The sequence shown here is derived from an EMBL/GenBank/DDBJ whole genome shotgun (WGS) entry which is preliminary data.</text>
</comment>
<keyword evidence="14" id="KW-1185">Reference proteome</keyword>
<evidence type="ECO:0000259" key="12">
    <source>
        <dbReference type="Pfam" id="PF22997"/>
    </source>
</evidence>
<feature type="domain" description="Chitin synthase 4-like" evidence="12">
    <location>
        <begin position="257"/>
        <end position="334"/>
    </location>
</feature>
<dbReference type="Proteomes" id="UP000318582">
    <property type="component" value="Unassembled WGS sequence"/>
</dbReference>
<keyword evidence="5" id="KW-0808">Transferase</keyword>
<proteinExistence type="predicted"/>
<evidence type="ECO:0000256" key="4">
    <source>
        <dbReference type="ARBA" id="ARBA00022676"/>
    </source>
</evidence>
<dbReference type="SUPFAM" id="SSF53448">
    <property type="entry name" value="Nucleotide-diphospho-sugar transferases"/>
    <property type="match status" value="1"/>
</dbReference>
<evidence type="ECO:0000256" key="8">
    <source>
        <dbReference type="ARBA" id="ARBA00023136"/>
    </source>
</evidence>
<name>A0A507DXS5_9FUNG</name>
<feature type="compositionally biased region" description="Polar residues" evidence="10">
    <location>
        <begin position="1043"/>
        <end position="1052"/>
    </location>
</feature>
<feature type="compositionally biased region" description="Polar residues" evidence="10">
    <location>
        <begin position="1065"/>
        <end position="1098"/>
    </location>
</feature>
<dbReference type="Pfam" id="PF22997">
    <property type="entry name" value="CHS4"/>
    <property type="match status" value="1"/>
</dbReference>
<evidence type="ECO:0000313" key="13">
    <source>
        <dbReference type="EMBL" id="TPX56326.1"/>
    </source>
</evidence>
<dbReference type="GO" id="GO:0030428">
    <property type="term" value="C:cell septum"/>
    <property type="evidence" value="ECO:0007669"/>
    <property type="project" value="TreeGrafter"/>
</dbReference>
<feature type="transmembrane region" description="Helical" evidence="11">
    <location>
        <begin position="811"/>
        <end position="829"/>
    </location>
</feature>
<dbReference type="EC" id="2.4.1.16" evidence="2"/>
<dbReference type="PANTHER" id="PTHR22914">
    <property type="entry name" value="CHITIN SYNTHASE"/>
    <property type="match status" value="1"/>
</dbReference>
<dbReference type="GO" id="GO:0005886">
    <property type="term" value="C:plasma membrane"/>
    <property type="evidence" value="ECO:0007669"/>
    <property type="project" value="UniProtKB-SubCell"/>
</dbReference>
<dbReference type="PANTHER" id="PTHR22914:SF41">
    <property type="entry name" value="CHITIN SYNTHASE 7"/>
    <property type="match status" value="1"/>
</dbReference>
<evidence type="ECO:0000313" key="14">
    <source>
        <dbReference type="Proteomes" id="UP000318582"/>
    </source>
</evidence>
<evidence type="ECO:0000256" key="9">
    <source>
        <dbReference type="ARBA" id="ARBA00023180"/>
    </source>
</evidence>
<evidence type="ECO:0000256" key="6">
    <source>
        <dbReference type="ARBA" id="ARBA00022692"/>
    </source>
</evidence>
<dbReference type="STRING" id="109895.A0A507DXS5"/>
<dbReference type="InterPro" id="IPR004835">
    <property type="entry name" value="Chitin_synth"/>
</dbReference>
<dbReference type="InterPro" id="IPR054295">
    <property type="entry name" value="CHS4-like_dom"/>
</dbReference>
<dbReference type="CDD" id="cd04190">
    <property type="entry name" value="Chitin_synth_C"/>
    <property type="match status" value="1"/>
</dbReference>
<keyword evidence="7 11" id="KW-1133">Transmembrane helix</keyword>
<reference evidence="13 14" key="1">
    <citation type="journal article" date="2019" name="Sci. Rep.">
        <title>Comparative genomics of chytrid fungi reveal insights into the obligate biotrophic and pathogenic lifestyle of Synchytrium endobioticum.</title>
        <authorList>
            <person name="van de Vossenberg B.T.L.H."/>
            <person name="Warris S."/>
            <person name="Nguyen H.D.T."/>
            <person name="van Gent-Pelzer M.P.E."/>
            <person name="Joly D.L."/>
            <person name="van de Geest H.C."/>
            <person name="Bonants P.J.M."/>
            <person name="Smith D.S."/>
            <person name="Levesque C.A."/>
            <person name="van der Lee T.A.J."/>
        </authorList>
    </citation>
    <scope>NUCLEOTIDE SEQUENCE [LARGE SCALE GENOMIC DNA]</scope>
    <source>
        <strain evidence="13 14">CBS 809.83</strain>
    </source>
</reference>
<feature type="compositionally biased region" description="Low complexity" evidence="10">
    <location>
        <begin position="945"/>
        <end position="957"/>
    </location>
</feature>
<feature type="transmembrane region" description="Helical" evidence="11">
    <location>
        <begin position="841"/>
        <end position="862"/>
    </location>
</feature>